<dbReference type="Pfam" id="PF21666">
    <property type="entry name" value="DUF4246_N"/>
    <property type="match status" value="1"/>
</dbReference>
<accession>A0A5M8Q2Y1</accession>
<organism evidence="2 3">
    <name type="scientific">Lasallia pustulata</name>
    <dbReference type="NCBI Taxonomy" id="136370"/>
    <lineage>
        <taxon>Eukaryota</taxon>
        <taxon>Fungi</taxon>
        <taxon>Dikarya</taxon>
        <taxon>Ascomycota</taxon>
        <taxon>Pezizomycotina</taxon>
        <taxon>Lecanoromycetes</taxon>
        <taxon>OSLEUM clade</taxon>
        <taxon>Umbilicariomycetidae</taxon>
        <taxon>Umbilicariales</taxon>
        <taxon>Umbilicariaceae</taxon>
        <taxon>Lasallia</taxon>
    </lineage>
</organism>
<evidence type="ECO:0000313" key="2">
    <source>
        <dbReference type="EMBL" id="KAA6415419.1"/>
    </source>
</evidence>
<sequence>MATRKQIGWTVPGFGLPLRWSEMQSVRWQPLFQPDEDTLLLSALDASENPRFCYTVRERTMLALMNELTDMPDWDHPWLTDALKRRDTTSMYFCVRGSFLP</sequence>
<dbReference type="EMBL" id="VXIT01000001">
    <property type="protein sequence ID" value="KAA6415419.1"/>
    <property type="molecule type" value="Genomic_DNA"/>
</dbReference>
<dbReference type="OrthoDB" id="415532at2759"/>
<proteinExistence type="predicted"/>
<name>A0A5M8Q2Y1_9LECA</name>
<evidence type="ECO:0000259" key="1">
    <source>
        <dbReference type="Pfam" id="PF21666"/>
    </source>
</evidence>
<evidence type="ECO:0000313" key="3">
    <source>
        <dbReference type="Proteomes" id="UP000324767"/>
    </source>
</evidence>
<protein>
    <recommendedName>
        <fullName evidence="1">DUF4246 domain-containing protein</fullName>
    </recommendedName>
</protein>
<gene>
    <name evidence="2" type="ORF">FRX48_00134</name>
</gene>
<dbReference type="AlphaFoldDB" id="A0A5M8Q2Y1"/>
<comment type="caution">
    <text evidence="2">The sequence shown here is derived from an EMBL/GenBank/DDBJ whole genome shotgun (WGS) entry which is preliminary data.</text>
</comment>
<reference evidence="2 3" key="1">
    <citation type="submission" date="2019-09" db="EMBL/GenBank/DDBJ databases">
        <title>The hologenome of the rock-dwelling lichen Lasallia pustulata.</title>
        <authorList>
            <person name="Greshake Tzovaras B."/>
            <person name="Segers F."/>
            <person name="Bicker A."/>
            <person name="Dal Grande F."/>
            <person name="Otte J."/>
            <person name="Hankeln T."/>
            <person name="Schmitt I."/>
            <person name="Ebersberger I."/>
        </authorList>
    </citation>
    <scope>NUCLEOTIDE SEQUENCE [LARGE SCALE GENOMIC DNA]</scope>
    <source>
        <strain evidence="2">A1-1</strain>
    </source>
</reference>
<dbReference type="InterPro" id="IPR049207">
    <property type="entry name" value="DUF4246_N"/>
</dbReference>
<feature type="domain" description="DUF4246" evidence="1">
    <location>
        <begin position="11"/>
        <end position="76"/>
    </location>
</feature>
<dbReference type="Proteomes" id="UP000324767">
    <property type="component" value="Unassembled WGS sequence"/>
</dbReference>